<dbReference type="Proteomes" id="UP000095329">
    <property type="component" value="Unassembled WGS sequence"/>
</dbReference>
<reference evidence="2 3" key="1">
    <citation type="journal article" date="2013" name="Genome Announc.">
        <title>Genome Sequence of Streptomyces violaceusniger Strain SPC6, a Halotolerant Streptomycete That Exhibits Rapid Growth and Development.</title>
        <authorList>
            <person name="Chen X."/>
            <person name="Zhang B."/>
            <person name="Zhang W."/>
            <person name="Wu X."/>
            <person name="Zhang M."/>
            <person name="Chen T."/>
            <person name="Liu G."/>
            <person name="Dyson P."/>
        </authorList>
    </citation>
    <scope>NUCLEOTIDE SEQUENCE [LARGE SCALE GENOMIC DNA]</scope>
    <source>
        <strain evidence="2 3">SPC6</strain>
    </source>
</reference>
<proteinExistence type="predicted"/>
<organism evidence="2 3">
    <name type="scientific">Streptomyces thermolilacinus SPC6</name>
    <dbReference type="NCBI Taxonomy" id="1306406"/>
    <lineage>
        <taxon>Bacteria</taxon>
        <taxon>Bacillati</taxon>
        <taxon>Actinomycetota</taxon>
        <taxon>Actinomycetes</taxon>
        <taxon>Kitasatosporales</taxon>
        <taxon>Streptomycetaceae</taxon>
        <taxon>Streptomyces</taxon>
    </lineage>
</organism>
<accession>A0A1D3DTP7</accession>
<dbReference type="EMBL" id="ASHX02000001">
    <property type="protein sequence ID" value="OEJ95688.1"/>
    <property type="molecule type" value="Genomic_DNA"/>
</dbReference>
<sequence length="278" mass="30138">MIGEGMKQSRAGRGTDDPLGPAASLQYDDGKGRAGVTVQLFRVDPDGYSTRQFVTCRTRDCTRAKLPDGSQVKTWELTTGKAPRVKWRQATYVSASGDMVEVNTWNAPDGDAAPVRAEPPLAGEQLKAIAMSPRWKTALGALPQAPDEESGGATRPWDSWRIGSTFAHRPKSVWDEDGRGPGLVEVRTDASRRNTGDEPVLEVRQEKVEQGGKGVIRWVVTGAGPGRTFTTITAYNAPAPDADATRTTPPLPLPHLKTAVLGNHDLSARTMEREEARR</sequence>
<dbReference type="AlphaFoldDB" id="A0A1D3DTP7"/>
<name>A0A1D3DTP7_9ACTN</name>
<evidence type="ECO:0000313" key="2">
    <source>
        <dbReference type="EMBL" id="OEJ95688.1"/>
    </source>
</evidence>
<feature type="region of interest" description="Disordered" evidence="1">
    <location>
        <begin position="1"/>
        <end position="29"/>
    </location>
</feature>
<keyword evidence="3" id="KW-1185">Reference proteome</keyword>
<comment type="caution">
    <text evidence="2">The sequence shown here is derived from an EMBL/GenBank/DDBJ whole genome shotgun (WGS) entry which is preliminary data.</text>
</comment>
<evidence type="ECO:0000256" key="1">
    <source>
        <dbReference type="SAM" id="MobiDB-lite"/>
    </source>
</evidence>
<protein>
    <submittedName>
        <fullName evidence="2">Uncharacterized protein</fullName>
    </submittedName>
</protein>
<gene>
    <name evidence="2" type="ORF">J116_015535</name>
</gene>
<evidence type="ECO:0000313" key="3">
    <source>
        <dbReference type="Proteomes" id="UP000095329"/>
    </source>
</evidence>